<evidence type="ECO:0000256" key="2">
    <source>
        <dbReference type="SAM" id="Phobius"/>
    </source>
</evidence>
<feature type="domain" description="Type II secretion system protein GspB C-terminal" evidence="3">
    <location>
        <begin position="217"/>
        <end position="274"/>
    </location>
</feature>
<keyword evidence="2" id="KW-1133">Transmembrane helix</keyword>
<keyword evidence="5" id="KW-1185">Reference proteome</keyword>
<sequence>MSYILEALKKSQQERGLGQVPTLDASGLFVEDREPQVTHHWALLAIGLAVLAVVIALYAAFRGARPVPVPMTILDASRVEPALLPQSTPTPPQVPLVEPPPPKPAPSRPSAPESESAPVVRVEPPSQTAAPDVDPEWEMNLLRQLEAEQAAMKAAREVLEEPPRVAPVPDDLIQDIESFKQQVRREQGVAPTSRRAPVETQDDPRRLKLTPQQQAAVPAYLMTVHVYDPDVTKRFVVINSLRYHEGEETREGLRVERILQDGAVLSYLGNPFFVSR</sequence>
<feature type="transmembrane region" description="Helical" evidence="2">
    <location>
        <begin position="41"/>
        <end position="61"/>
    </location>
</feature>
<feature type="region of interest" description="Disordered" evidence="1">
    <location>
        <begin position="84"/>
        <end position="135"/>
    </location>
</feature>
<dbReference type="EMBL" id="CP039268">
    <property type="protein sequence ID" value="QGU32090.1"/>
    <property type="molecule type" value="Genomic_DNA"/>
</dbReference>
<dbReference type="InterPro" id="IPR032389">
    <property type="entry name" value="GspB_C"/>
</dbReference>
<dbReference type="OrthoDB" id="5432325at2"/>
<dbReference type="AlphaFoldDB" id="A0A6I6EDB8"/>
<protein>
    <recommendedName>
        <fullName evidence="3">Type II secretion system protein GspB C-terminal domain-containing protein</fullName>
    </recommendedName>
</protein>
<gene>
    <name evidence="4" type="ORF">E6P07_03255</name>
</gene>
<feature type="compositionally biased region" description="Pro residues" evidence="1">
    <location>
        <begin position="88"/>
        <end position="109"/>
    </location>
</feature>
<name>A0A6I6EDB8_THETI</name>
<keyword evidence="2" id="KW-0812">Transmembrane</keyword>
<dbReference type="GO" id="GO:0015627">
    <property type="term" value="C:type II protein secretion system complex"/>
    <property type="evidence" value="ECO:0007669"/>
    <property type="project" value="InterPro"/>
</dbReference>
<accession>A0A6I6EDB8</accession>
<evidence type="ECO:0000259" key="3">
    <source>
        <dbReference type="Pfam" id="PF16537"/>
    </source>
</evidence>
<dbReference type="Pfam" id="PF16537">
    <property type="entry name" value="T2SSB"/>
    <property type="match status" value="1"/>
</dbReference>
<proteinExistence type="predicted"/>
<evidence type="ECO:0000256" key="1">
    <source>
        <dbReference type="SAM" id="MobiDB-lite"/>
    </source>
</evidence>
<evidence type="ECO:0000313" key="4">
    <source>
        <dbReference type="EMBL" id="QGU32090.1"/>
    </source>
</evidence>
<organism evidence="4 5">
    <name type="scientific">Thermochromatium tepidum ATCC 43061</name>
    <dbReference type="NCBI Taxonomy" id="316276"/>
    <lineage>
        <taxon>Bacteria</taxon>
        <taxon>Pseudomonadati</taxon>
        <taxon>Pseudomonadota</taxon>
        <taxon>Gammaproteobacteria</taxon>
        <taxon>Chromatiales</taxon>
        <taxon>Chromatiaceae</taxon>
        <taxon>Thermochromatium</taxon>
    </lineage>
</organism>
<dbReference type="Proteomes" id="UP000426424">
    <property type="component" value="Chromosome"/>
</dbReference>
<keyword evidence="2" id="KW-0472">Membrane</keyword>
<dbReference type="KEGG" id="ttp:E6P07_03255"/>
<evidence type="ECO:0000313" key="5">
    <source>
        <dbReference type="Proteomes" id="UP000426424"/>
    </source>
</evidence>
<reference evidence="4 5" key="1">
    <citation type="submission" date="2019-12" db="EMBL/GenBank/DDBJ databases">
        <title>The complete genome of the thermophilic, anoxygenic phototrophic gammaproteobacterium Thermochromatium tepidum.</title>
        <authorList>
            <person name="Sattley W.M."/>
            <person name="Swingley W.D."/>
            <person name="Burchell B.M."/>
            <person name="Gurbani S.A."/>
            <person name="Kujawa C.M."/>
            <person name="Nuccio D.A."/>
            <person name="Schladweiler J."/>
            <person name="Shaffer K.N."/>
            <person name="Stokes L.M."/>
            <person name="Touchman J.W."/>
            <person name="Blankenship R.E."/>
            <person name="Madigan M.T."/>
        </authorList>
    </citation>
    <scope>NUCLEOTIDE SEQUENCE [LARGE SCALE GENOMIC DNA]</scope>
    <source>
        <strain evidence="4 5">ATCC 43061</strain>
    </source>
</reference>
<dbReference type="RefSeq" id="WP_153974289.1">
    <property type="nucleotide sequence ID" value="NZ_CP039268.1"/>
</dbReference>
<feature type="compositionally biased region" description="Low complexity" evidence="1">
    <location>
        <begin position="110"/>
        <end position="120"/>
    </location>
</feature>